<evidence type="ECO:0000256" key="1">
    <source>
        <dbReference type="SAM" id="Coils"/>
    </source>
</evidence>
<feature type="coiled-coil region" evidence="1">
    <location>
        <begin position="30"/>
        <end position="78"/>
    </location>
</feature>
<dbReference type="Proteomes" id="UP001525890">
    <property type="component" value="Unassembled WGS sequence"/>
</dbReference>
<feature type="compositionally biased region" description="Pro residues" evidence="2">
    <location>
        <begin position="1"/>
        <end position="15"/>
    </location>
</feature>
<proteinExistence type="predicted"/>
<reference evidence="3 4" key="1">
    <citation type="journal article" date="2022" name="Front. Microbiol.">
        <title>High genomic differentiation and limited gene flow indicate recent cryptic speciation within the genus Laspinema (cyanobacteria).</title>
        <authorList>
            <person name="Stanojkovic A."/>
            <person name="Skoupy S."/>
            <person name="Skaloud P."/>
            <person name="Dvorak P."/>
        </authorList>
    </citation>
    <scope>NUCLEOTIDE SEQUENCE [LARGE SCALE GENOMIC DNA]</scope>
    <source>
        <strain evidence="3 4">D2a</strain>
    </source>
</reference>
<comment type="caution">
    <text evidence="3">The sequence shown here is derived from an EMBL/GenBank/DDBJ whole genome shotgun (WGS) entry which is preliminary data.</text>
</comment>
<evidence type="ECO:0000256" key="2">
    <source>
        <dbReference type="SAM" id="MobiDB-lite"/>
    </source>
</evidence>
<accession>A0ABT2MQL0</accession>
<feature type="region of interest" description="Disordered" evidence="2">
    <location>
        <begin position="1"/>
        <end position="24"/>
    </location>
</feature>
<evidence type="ECO:0000313" key="4">
    <source>
        <dbReference type="Proteomes" id="UP001525890"/>
    </source>
</evidence>
<evidence type="ECO:0000313" key="3">
    <source>
        <dbReference type="EMBL" id="MCT7966181.1"/>
    </source>
</evidence>
<name>A0ABT2MQL0_9CYAN</name>
<protein>
    <recommendedName>
        <fullName evidence="5">Gas vesicle protein</fullName>
    </recommendedName>
</protein>
<gene>
    <name evidence="3" type="ORF">NG799_07525</name>
</gene>
<organism evidence="3 4">
    <name type="scientific">Laspinema palackyanum D2a</name>
    <dbReference type="NCBI Taxonomy" id="2953684"/>
    <lineage>
        <taxon>Bacteria</taxon>
        <taxon>Bacillati</taxon>
        <taxon>Cyanobacteriota</taxon>
        <taxon>Cyanophyceae</taxon>
        <taxon>Oscillatoriophycideae</taxon>
        <taxon>Oscillatoriales</taxon>
        <taxon>Laspinemataceae</taxon>
        <taxon>Laspinema</taxon>
        <taxon>Laspinema palackyanum</taxon>
    </lineage>
</organism>
<keyword evidence="4" id="KW-1185">Reference proteome</keyword>
<evidence type="ECO:0008006" key="5">
    <source>
        <dbReference type="Google" id="ProtNLM"/>
    </source>
</evidence>
<dbReference type="RefSeq" id="WP_368005829.1">
    <property type="nucleotide sequence ID" value="NZ_JAMXFF010000008.1"/>
</dbReference>
<sequence>MPRIKPPSSMPPKISPSPRKNCEMGEQVELSKMTTKRQRIQHELQMMKQRMELLNSQLSLLDSQIEAKEKAIQELRQSSGQGVAAVSVNIQPIINYSPRSQTPVPEPLHRGNSNQFKTFHLEY</sequence>
<keyword evidence="1" id="KW-0175">Coiled coil</keyword>
<dbReference type="EMBL" id="JAMXFF010000008">
    <property type="protein sequence ID" value="MCT7966181.1"/>
    <property type="molecule type" value="Genomic_DNA"/>
</dbReference>